<dbReference type="InterPro" id="IPR010730">
    <property type="entry name" value="HET"/>
</dbReference>
<dbReference type="PANTHER" id="PTHR24148:SF64">
    <property type="entry name" value="HETEROKARYON INCOMPATIBILITY DOMAIN-CONTAINING PROTEIN"/>
    <property type="match status" value="1"/>
</dbReference>
<reference evidence="2" key="1">
    <citation type="submission" date="2023-06" db="EMBL/GenBank/DDBJ databases">
        <title>Genome-scale phylogeny and comparative genomics of the fungal order Sordariales.</title>
        <authorList>
            <consortium name="Lawrence Berkeley National Laboratory"/>
            <person name="Hensen N."/>
            <person name="Bonometti L."/>
            <person name="Westerberg I."/>
            <person name="Brannstrom I.O."/>
            <person name="Guillou S."/>
            <person name="Cros-Aarteil S."/>
            <person name="Calhoun S."/>
            <person name="Haridas S."/>
            <person name="Kuo A."/>
            <person name="Mondo S."/>
            <person name="Pangilinan J."/>
            <person name="Riley R."/>
            <person name="LaButti K."/>
            <person name="Andreopoulos B."/>
            <person name="Lipzen A."/>
            <person name="Chen C."/>
            <person name="Yanf M."/>
            <person name="Daum C."/>
            <person name="Ng V."/>
            <person name="Clum A."/>
            <person name="Steindorff A."/>
            <person name="Ohm R."/>
            <person name="Martin F."/>
            <person name="Silar P."/>
            <person name="Natvig D."/>
            <person name="Lalanne C."/>
            <person name="Gautier V."/>
            <person name="Ament-velasquez S.L."/>
            <person name="Kruys A."/>
            <person name="Hutchinson M.I."/>
            <person name="Powell A.J."/>
            <person name="Barry K."/>
            <person name="Miller A.N."/>
            <person name="Grigoriev I.V."/>
            <person name="Debuchy R."/>
            <person name="Gladieux P."/>
            <person name="Thoren M.H."/>
            <person name="Johannesson H."/>
        </authorList>
    </citation>
    <scope>NUCLEOTIDE SEQUENCE</scope>
    <source>
        <strain evidence="2">SMH3187-1</strain>
    </source>
</reference>
<protein>
    <submittedName>
        <fullName evidence="2">Heterokaryon incompatibility protein-domain-containing protein</fullName>
    </submittedName>
</protein>
<evidence type="ECO:0000313" key="3">
    <source>
        <dbReference type="Proteomes" id="UP001172155"/>
    </source>
</evidence>
<dbReference type="Pfam" id="PF06985">
    <property type="entry name" value="HET"/>
    <property type="match status" value="1"/>
</dbReference>
<gene>
    <name evidence="2" type="ORF">B0T18DRAFT_137846</name>
</gene>
<evidence type="ECO:0000259" key="1">
    <source>
        <dbReference type="Pfam" id="PF06985"/>
    </source>
</evidence>
<evidence type="ECO:0000313" key="2">
    <source>
        <dbReference type="EMBL" id="KAK0745833.1"/>
    </source>
</evidence>
<accession>A0AA40EUL6</accession>
<sequence length="766" mass="86054">MASSLPLRLLSLENGELVVIDNPGQYGIAEFDILSYRWGTTVSPYQCGIRGVDWDVTIRKERLRDIKNLMETAGIRYLWADCVCVRQAPGAGNTDNVEKAAEVARMYEYYKAATTCHIMLEMDHVWNPETVVNDFKLVDHVLDRVSASAKISTGNVSPQDFNQLREWAENRSWSLLPITRAAVAAAALDLGVLNCYATCVNQVRSLFDNLYFTRVWTFQEMLLGRNVTMWAIKDTSVACLGPFDTWKDLADHATDKAVKLLKWIERSHEVTPKAVERIMVRIADDVVSLTVLQTQVKGINSAQIDIVNGGAHWWYENYKGVANVFSAVSLSPRDAFSKPDIFLGLLGVFSGLFPLDEIQRYVQMADAQVTVDMEEVSFNFFRRLSTMTGLGWARLAIGSHDRDGNGWGWIPVMAKPTKLMTTDCFAGVINLGRLDNRGRVRTNATTGIQGAPRWYMKIRLTQQSDDYGYRFVFRGCNCGKKLKTGTFRSELIPTRDRATSVAKDETARKLVECATWLSCLFNPNGNIIAYRRRLLRKLRPDWTVVDNNARLPNWIDRCVGGAWLEDPHPFHVRVHNESAHNHFVHMTSFGSRLENDNTKNVTCRVEVNCGCVIEAPYAMMMEAILAVDGTSLGEVAVRSGDDDRIILQDGLGLVQVGEVDQAFQLINFGGDNNAHRVYAAGCRKTKKLKKVIPKPSHQWPRGRAIVRDDFKHSSVDILKDYGFVATGGSGNLLICRSNPVEDYRIVGVCIDENMESRIESKSVAIR</sequence>
<dbReference type="EMBL" id="JAUKUD010000004">
    <property type="protein sequence ID" value="KAK0745833.1"/>
    <property type="molecule type" value="Genomic_DNA"/>
</dbReference>
<dbReference type="AlphaFoldDB" id="A0AA40EUL6"/>
<comment type="caution">
    <text evidence="2">The sequence shown here is derived from an EMBL/GenBank/DDBJ whole genome shotgun (WGS) entry which is preliminary data.</text>
</comment>
<feature type="domain" description="Heterokaryon incompatibility" evidence="1">
    <location>
        <begin position="32"/>
        <end position="220"/>
    </location>
</feature>
<dbReference type="InterPro" id="IPR052895">
    <property type="entry name" value="HetReg/Transcr_Mod"/>
</dbReference>
<keyword evidence="3" id="KW-1185">Reference proteome</keyword>
<dbReference type="PANTHER" id="PTHR24148">
    <property type="entry name" value="ANKYRIN REPEAT DOMAIN-CONTAINING PROTEIN 39 HOMOLOG-RELATED"/>
    <property type="match status" value="1"/>
</dbReference>
<dbReference type="Proteomes" id="UP001172155">
    <property type="component" value="Unassembled WGS sequence"/>
</dbReference>
<proteinExistence type="predicted"/>
<name>A0AA40EUL6_9PEZI</name>
<organism evidence="2 3">
    <name type="scientific">Schizothecium vesticola</name>
    <dbReference type="NCBI Taxonomy" id="314040"/>
    <lineage>
        <taxon>Eukaryota</taxon>
        <taxon>Fungi</taxon>
        <taxon>Dikarya</taxon>
        <taxon>Ascomycota</taxon>
        <taxon>Pezizomycotina</taxon>
        <taxon>Sordariomycetes</taxon>
        <taxon>Sordariomycetidae</taxon>
        <taxon>Sordariales</taxon>
        <taxon>Schizotheciaceae</taxon>
        <taxon>Schizothecium</taxon>
    </lineage>
</organism>